<dbReference type="AlphaFoldDB" id="A0A9D5HPV7"/>
<sequence>MYFGFLHGGKWRPFFLRLRRAASKMTTTIWFSPAEPHVTDDLGDFSSIGVVVEACFAQKQGNRKETKVMELENPSNGGEIKGSSNGYEIDSSCSADEIFLNGQIRPMRLASHLQRPQTLTPLIDADEDDDDDDHRRDGEEPDARGRDLRLWSRSLEIEAITTSSALASSLTSFSSGRNSKRWIFLKDLLYRSKSEGRGKEKEKFWHSISFSPSKEKDKSKPPAPSPPALVSEKPRPNKSGPKRSATATSTDSRRR</sequence>
<dbReference type="Proteomes" id="UP001085076">
    <property type="component" value="Miscellaneous, Linkage group lg01"/>
</dbReference>
<dbReference type="EMBL" id="JAGGNH010000001">
    <property type="protein sequence ID" value="KAJ0984346.1"/>
    <property type="molecule type" value="Genomic_DNA"/>
</dbReference>
<reference evidence="2" key="2">
    <citation type="journal article" date="2022" name="Hortic Res">
        <title>The genome of Dioscorea zingiberensis sheds light on the biosynthesis, origin and evolution of the medicinally important diosgenin saponins.</title>
        <authorList>
            <person name="Li Y."/>
            <person name="Tan C."/>
            <person name="Li Z."/>
            <person name="Guo J."/>
            <person name="Li S."/>
            <person name="Chen X."/>
            <person name="Wang C."/>
            <person name="Dai X."/>
            <person name="Yang H."/>
            <person name="Song W."/>
            <person name="Hou L."/>
            <person name="Xu J."/>
            <person name="Tong Z."/>
            <person name="Xu A."/>
            <person name="Yuan X."/>
            <person name="Wang W."/>
            <person name="Yang Q."/>
            <person name="Chen L."/>
            <person name="Sun Z."/>
            <person name="Wang K."/>
            <person name="Pan B."/>
            <person name="Chen J."/>
            <person name="Bao Y."/>
            <person name="Liu F."/>
            <person name="Qi X."/>
            <person name="Gang D.R."/>
            <person name="Wen J."/>
            <person name="Li J."/>
        </authorList>
    </citation>
    <scope>NUCLEOTIDE SEQUENCE</scope>
    <source>
        <strain evidence="2">Dzin_1.0</strain>
    </source>
</reference>
<reference evidence="2" key="1">
    <citation type="submission" date="2021-03" db="EMBL/GenBank/DDBJ databases">
        <authorList>
            <person name="Li Z."/>
            <person name="Yang C."/>
        </authorList>
    </citation>
    <scope>NUCLEOTIDE SEQUENCE</scope>
    <source>
        <strain evidence="2">Dzin_1.0</strain>
        <tissue evidence="2">Leaf</tissue>
    </source>
</reference>
<protein>
    <submittedName>
        <fullName evidence="2">Uncharacterized protein</fullName>
    </submittedName>
</protein>
<organism evidence="2 3">
    <name type="scientific">Dioscorea zingiberensis</name>
    <dbReference type="NCBI Taxonomy" id="325984"/>
    <lineage>
        <taxon>Eukaryota</taxon>
        <taxon>Viridiplantae</taxon>
        <taxon>Streptophyta</taxon>
        <taxon>Embryophyta</taxon>
        <taxon>Tracheophyta</taxon>
        <taxon>Spermatophyta</taxon>
        <taxon>Magnoliopsida</taxon>
        <taxon>Liliopsida</taxon>
        <taxon>Dioscoreales</taxon>
        <taxon>Dioscoreaceae</taxon>
        <taxon>Dioscorea</taxon>
    </lineage>
</organism>
<gene>
    <name evidence="2" type="ORF">J5N97_002702</name>
</gene>
<accession>A0A9D5HPV7</accession>
<comment type="caution">
    <text evidence="2">The sequence shown here is derived from an EMBL/GenBank/DDBJ whole genome shotgun (WGS) entry which is preliminary data.</text>
</comment>
<keyword evidence="3" id="KW-1185">Reference proteome</keyword>
<name>A0A9D5HPV7_9LILI</name>
<dbReference type="OrthoDB" id="667051at2759"/>
<feature type="region of interest" description="Disordered" evidence="1">
    <location>
        <begin position="115"/>
        <end position="143"/>
    </location>
</feature>
<proteinExistence type="predicted"/>
<dbReference type="PANTHER" id="PTHR33095">
    <property type="entry name" value="OS07G0619500 PROTEIN"/>
    <property type="match status" value="1"/>
</dbReference>
<dbReference type="PANTHER" id="PTHR33095:SF57">
    <property type="entry name" value="EXPRESSED PROTEIN"/>
    <property type="match status" value="1"/>
</dbReference>
<evidence type="ECO:0000313" key="3">
    <source>
        <dbReference type="Proteomes" id="UP001085076"/>
    </source>
</evidence>
<dbReference type="Pfam" id="PF07816">
    <property type="entry name" value="DUF1645"/>
    <property type="match status" value="1"/>
</dbReference>
<feature type="compositionally biased region" description="Basic and acidic residues" evidence="1">
    <location>
        <begin position="133"/>
        <end position="143"/>
    </location>
</feature>
<evidence type="ECO:0000313" key="2">
    <source>
        <dbReference type="EMBL" id="KAJ0984346.1"/>
    </source>
</evidence>
<feature type="region of interest" description="Disordered" evidence="1">
    <location>
        <begin position="197"/>
        <end position="255"/>
    </location>
</feature>
<feature type="compositionally biased region" description="Polar residues" evidence="1">
    <location>
        <begin position="245"/>
        <end position="255"/>
    </location>
</feature>
<evidence type="ECO:0000256" key="1">
    <source>
        <dbReference type="SAM" id="MobiDB-lite"/>
    </source>
</evidence>
<dbReference type="InterPro" id="IPR012442">
    <property type="entry name" value="DUF1645_plant"/>
</dbReference>